<evidence type="ECO:0000313" key="1">
    <source>
        <dbReference type="EMBL" id="GHI26228.1"/>
    </source>
</evidence>
<dbReference type="RefSeq" id="WP_190226709.1">
    <property type="nucleotide sequence ID" value="NZ_BNBS01000254.1"/>
</dbReference>
<evidence type="ECO:0000313" key="2">
    <source>
        <dbReference type="Proteomes" id="UP001052739"/>
    </source>
</evidence>
<reference evidence="1" key="1">
    <citation type="submission" date="2024-05" db="EMBL/GenBank/DDBJ databases">
        <title>Whole genome shotgun sequence of Streptomyces hydrogenans NBRC 13475.</title>
        <authorList>
            <person name="Komaki H."/>
            <person name="Tamura T."/>
        </authorList>
    </citation>
    <scope>NUCLEOTIDE SEQUENCE</scope>
    <source>
        <strain evidence="1">NBRC 13475</strain>
    </source>
</reference>
<dbReference type="EMBL" id="BNDW01000102">
    <property type="protein sequence ID" value="GHI26228.1"/>
    <property type="molecule type" value="Genomic_DNA"/>
</dbReference>
<name>A0ABQ3PMH2_9ACTN</name>
<proteinExistence type="predicted"/>
<organism evidence="1 2">
    <name type="scientific">Streptomyces hydrogenans</name>
    <dbReference type="NCBI Taxonomy" id="1873719"/>
    <lineage>
        <taxon>Bacteria</taxon>
        <taxon>Bacillati</taxon>
        <taxon>Actinomycetota</taxon>
        <taxon>Actinomycetes</taxon>
        <taxon>Kitasatosporales</taxon>
        <taxon>Streptomycetaceae</taxon>
        <taxon>Streptomyces</taxon>
    </lineage>
</organism>
<gene>
    <name evidence="1" type="ORF">Shyd_75990</name>
</gene>
<protein>
    <submittedName>
        <fullName evidence="1">Uncharacterized protein</fullName>
    </submittedName>
</protein>
<dbReference type="Proteomes" id="UP001052739">
    <property type="component" value="Unassembled WGS sequence"/>
</dbReference>
<comment type="caution">
    <text evidence="1">The sequence shown here is derived from an EMBL/GenBank/DDBJ whole genome shotgun (WGS) entry which is preliminary data.</text>
</comment>
<sequence length="242" mass="28452">MIDDGPAYKLLLYRAVKRFEIDLREWPWPPVNFSDDWDTYWRTRFEDTLFRVGLGVRKLIESAKLSVEAQEHPINVTFLPIRKDYFPGAIDQHHIERFYDDRAERPDQIPLLLLCHAIVHSYVLVPRFNVSTHTGLSLQDFYLASDRGRKKGVYLVDWRTFVNELVYAVASDEVNGLVMHRLPNGEEIRIPTSRPNDLFKTPDRIVDLYRNLSQGHAKSFDKFMKEWREAYDTPLDPESGIQ</sequence>
<accession>A0ABQ3PMH2</accession>
<keyword evidence="2" id="KW-1185">Reference proteome</keyword>